<protein>
    <submittedName>
        <fullName evidence="1">Uncharacterized protein</fullName>
    </submittedName>
</protein>
<evidence type="ECO:0000313" key="2">
    <source>
        <dbReference type="Proteomes" id="UP000005239"/>
    </source>
</evidence>
<accession>A0A2A6BVA5</accession>
<organism evidence="1 2">
    <name type="scientific">Pristionchus pacificus</name>
    <name type="common">Parasitic nematode worm</name>
    <dbReference type="NCBI Taxonomy" id="54126"/>
    <lineage>
        <taxon>Eukaryota</taxon>
        <taxon>Metazoa</taxon>
        <taxon>Ecdysozoa</taxon>
        <taxon>Nematoda</taxon>
        <taxon>Chromadorea</taxon>
        <taxon>Rhabditida</taxon>
        <taxon>Rhabditina</taxon>
        <taxon>Diplogasteromorpha</taxon>
        <taxon>Diplogasteroidea</taxon>
        <taxon>Neodiplogasteridae</taxon>
        <taxon>Pristionchus</taxon>
    </lineage>
</organism>
<dbReference type="EnsemblMetazoa" id="PPA46392.1">
    <property type="protein sequence ID" value="PPA46392.1"/>
    <property type="gene ID" value="WBGene00284761"/>
</dbReference>
<dbReference type="AlphaFoldDB" id="A0A2A6BVA5"/>
<sequence>MLLAAAVPAAADGECAGAAGAAARAAPPAAADPSGAATTAAAAAAVGLGQLLEEFDARDQTFFEILKQRDQRSKIILLTCCSASSTGSVGGCGVNARSSCSRTSCDGETDTQSSAKINDQTLAARSLPIRRLIKDQRSKIKDYPALTGKHGQRLVLGGFRVEQSRLAVSVAASDLFSLLQLEMVY</sequence>
<gene>
    <name evidence="1" type="primary">WBGene00284761</name>
</gene>
<evidence type="ECO:0000313" key="1">
    <source>
        <dbReference type="EnsemblMetazoa" id="PPA46392.1"/>
    </source>
</evidence>
<name>A0A2A6BVA5_PRIPA</name>
<dbReference type="Proteomes" id="UP000005239">
    <property type="component" value="Unassembled WGS sequence"/>
</dbReference>
<keyword evidence="2" id="KW-1185">Reference proteome</keyword>
<proteinExistence type="predicted"/>
<accession>A0A8R1V213</accession>
<reference evidence="1" key="2">
    <citation type="submission" date="2022-06" db="UniProtKB">
        <authorList>
            <consortium name="EnsemblMetazoa"/>
        </authorList>
    </citation>
    <scope>IDENTIFICATION</scope>
    <source>
        <strain evidence="1">PS312</strain>
    </source>
</reference>
<reference evidence="2" key="1">
    <citation type="journal article" date="2008" name="Nat. Genet.">
        <title>The Pristionchus pacificus genome provides a unique perspective on nematode lifestyle and parasitism.</title>
        <authorList>
            <person name="Dieterich C."/>
            <person name="Clifton S.W."/>
            <person name="Schuster L.N."/>
            <person name="Chinwalla A."/>
            <person name="Delehaunty K."/>
            <person name="Dinkelacker I."/>
            <person name="Fulton L."/>
            <person name="Fulton R."/>
            <person name="Godfrey J."/>
            <person name="Minx P."/>
            <person name="Mitreva M."/>
            <person name="Roeseler W."/>
            <person name="Tian H."/>
            <person name="Witte H."/>
            <person name="Yang S.P."/>
            <person name="Wilson R.K."/>
            <person name="Sommer R.J."/>
        </authorList>
    </citation>
    <scope>NUCLEOTIDE SEQUENCE [LARGE SCALE GENOMIC DNA]</scope>
    <source>
        <strain evidence="2">PS312</strain>
    </source>
</reference>